<dbReference type="AlphaFoldDB" id="V5HQ05"/>
<evidence type="ECO:0000313" key="2">
    <source>
        <dbReference type="Proteomes" id="UP000017800"/>
    </source>
</evidence>
<proteinExistence type="predicted"/>
<keyword evidence="2" id="KW-1185">Reference proteome</keyword>
<comment type="caution">
    <text evidence="1">The sequence shown here is derived from an EMBL/GenBank/DDBJ whole genome shotgun (WGS) entry which is preliminary data.</text>
</comment>
<gene>
    <name evidence="1" type="ORF">VHA01S_085_00120</name>
</gene>
<sequence length="78" mass="8592">MKTPPKLSIVPYESTQRAVALTYTEIIRKGSNASGETPYANAFCRPPDNYGLRIGVPNSDCFVVIEALLNHKLCACYL</sequence>
<name>V5HQ05_9VIBR</name>
<dbReference type="EMBL" id="BAUJ01000085">
    <property type="protein sequence ID" value="GAD91335.1"/>
    <property type="molecule type" value="Genomic_DNA"/>
</dbReference>
<dbReference type="Proteomes" id="UP000017800">
    <property type="component" value="Unassembled WGS sequence"/>
</dbReference>
<reference evidence="1 2" key="1">
    <citation type="submission" date="2013-11" db="EMBL/GenBank/DDBJ databases">
        <title>Whole genome shotgun sequence of Vibrio halioticoli NBRC 102217.</title>
        <authorList>
            <person name="Isaki S."/>
            <person name="Kimura A."/>
            <person name="Ohji S."/>
            <person name="Hosoyama A."/>
            <person name="Fujita N."/>
            <person name="Hashimoto M."/>
            <person name="Hosoyama Y."/>
            <person name="Yamazoe A."/>
        </authorList>
    </citation>
    <scope>NUCLEOTIDE SEQUENCE [LARGE SCALE GENOMIC DNA]</scope>
    <source>
        <strain evidence="1 2">NBRC 102217</strain>
    </source>
</reference>
<protein>
    <submittedName>
        <fullName evidence="1">Uncharacterized protein</fullName>
    </submittedName>
</protein>
<accession>V5HQ05</accession>
<evidence type="ECO:0000313" key="1">
    <source>
        <dbReference type="EMBL" id="GAD91335.1"/>
    </source>
</evidence>
<organism evidence="1 2">
    <name type="scientific">Vibrio halioticoli NBRC 102217</name>
    <dbReference type="NCBI Taxonomy" id="1219072"/>
    <lineage>
        <taxon>Bacteria</taxon>
        <taxon>Pseudomonadati</taxon>
        <taxon>Pseudomonadota</taxon>
        <taxon>Gammaproteobacteria</taxon>
        <taxon>Vibrionales</taxon>
        <taxon>Vibrionaceae</taxon>
        <taxon>Vibrio</taxon>
    </lineage>
</organism>